<proteinExistence type="predicted"/>
<protein>
    <submittedName>
        <fullName evidence="1">Uncharacterized protein</fullName>
    </submittedName>
</protein>
<dbReference type="EMBL" id="JAPFFI010000024">
    <property type="protein sequence ID" value="KAJ6312864.1"/>
    <property type="molecule type" value="Genomic_DNA"/>
</dbReference>
<keyword evidence="2" id="KW-1185">Reference proteome</keyword>
<name>A0ABQ8ZXG6_9ROSI</name>
<dbReference type="Proteomes" id="UP001141253">
    <property type="component" value="Chromosome 10"/>
</dbReference>
<sequence length="89" mass="11527">MIFRTQIFIHKKFHKIWIDKKVFHPIRRWVRFSWIFWTNWRCVYRLKHFIHWWLVPYYHSFRCHQIDIICTLLHYASWLSHPPIIFLFV</sequence>
<gene>
    <name evidence="1" type="ORF">OIU77_014400</name>
</gene>
<organism evidence="1 2">
    <name type="scientific">Salix suchowensis</name>
    <dbReference type="NCBI Taxonomy" id="1278906"/>
    <lineage>
        <taxon>Eukaryota</taxon>
        <taxon>Viridiplantae</taxon>
        <taxon>Streptophyta</taxon>
        <taxon>Embryophyta</taxon>
        <taxon>Tracheophyta</taxon>
        <taxon>Spermatophyta</taxon>
        <taxon>Magnoliopsida</taxon>
        <taxon>eudicotyledons</taxon>
        <taxon>Gunneridae</taxon>
        <taxon>Pentapetalae</taxon>
        <taxon>rosids</taxon>
        <taxon>fabids</taxon>
        <taxon>Malpighiales</taxon>
        <taxon>Salicaceae</taxon>
        <taxon>Saliceae</taxon>
        <taxon>Salix</taxon>
    </lineage>
</organism>
<evidence type="ECO:0000313" key="2">
    <source>
        <dbReference type="Proteomes" id="UP001141253"/>
    </source>
</evidence>
<reference evidence="1" key="2">
    <citation type="journal article" date="2023" name="Int. J. Mol. Sci.">
        <title>De Novo Assembly and Annotation of 11 Diverse Shrub Willow (Salix) Genomes Reveals Novel Gene Organization in Sex-Linked Regions.</title>
        <authorList>
            <person name="Hyden B."/>
            <person name="Feng K."/>
            <person name="Yates T.B."/>
            <person name="Jawdy S."/>
            <person name="Cereghino C."/>
            <person name="Smart L.B."/>
            <person name="Muchero W."/>
        </authorList>
    </citation>
    <scope>NUCLEOTIDE SEQUENCE</scope>
    <source>
        <tissue evidence="1">Shoot tip</tissue>
    </source>
</reference>
<evidence type="ECO:0000313" key="1">
    <source>
        <dbReference type="EMBL" id="KAJ6312864.1"/>
    </source>
</evidence>
<accession>A0ABQ8ZXG6</accession>
<reference evidence="1" key="1">
    <citation type="submission" date="2022-10" db="EMBL/GenBank/DDBJ databases">
        <authorList>
            <person name="Hyden B.L."/>
            <person name="Feng K."/>
            <person name="Yates T."/>
            <person name="Jawdy S."/>
            <person name="Smart L.B."/>
            <person name="Muchero W."/>
        </authorList>
    </citation>
    <scope>NUCLEOTIDE SEQUENCE</scope>
    <source>
        <tissue evidence="1">Shoot tip</tissue>
    </source>
</reference>
<comment type="caution">
    <text evidence="1">The sequence shown here is derived from an EMBL/GenBank/DDBJ whole genome shotgun (WGS) entry which is preliminary data.</text>
</comment>